<feature type="region of interest" description="Disordered" evidence="16">
    <location>
        <begin position="1138"/>
        <end position="1164"/>
    </location>
</feature>
<dbReference type="PROSITE" id="PS00821">
    <property type="entry name" value="CYTO_HEME_LYASE_1"/>
    <property type="match status" value="1"/>
</dbReference>
<evidence type="ECO:0000256" key="3">
    <source>
        <dbReference type="ARBA" id="ARBA00007255"/>
    </source>
</evidence>
<dbReference type="Pfam" id="PF08914">
    <property type="entry name" value="Myb_Rap1"/>
    <property type="match status" value="1"/>
</dbReference>
<feature type="transmembrane region" description="Helical" evidence="17">
    <location>
        <begin position="440"/>
        <end position="461"/>
    </location>
</feature>
<evidence type="ECO:0000256" key="6">
    <source>
        <dbReference type="ARBA" id="ARBA00022448"/>
    </source>
</evidence>
<comment type="similarity">
    <text evidence="4">Belongs to the major facilitator superfamily.</text>
</comment>
<dbReference type="GO" id="GO:0046872">
    <property type="term" value="F:metal ion binding"/>
    <property type="evidence" value="ECO:0007669"/>
    <property type="project" value="UniProtKB-KW"/>
</dbReference>
<dbReference type="PANTHER" id="PTHR23514">
    <property type="entry name" value="BYPASS OF STOP CODON PROTEIN 6"/>
    <property type="match status" value="1"/>
</dbReference>
<evidence type="ECO:0000256" key="12">
    <source>
        <dbReference type="ARBA" id="ARBA00023004"/>
    </source>
</evidence>
<feature type="compositionally biased region" description="Basic and acidic residues" evidence="16">
    <location>
        <begin position="1361"/>
        <end position="1381"/>
    </location>
</feature>
<feature type="compositionally biased region" description="Basic and acidic residues" evidence="16">
    <location>
        <begin position="1302"/>
        <end position="1311"/>
    </location>
</feature>
<dbReference type="PROSITE" id="PS50850">
    <property type="entry name" value="MFS"/>
    <property type="match status" value="1"/>
</dbReference>
<comment type="caution">
    <text evidence="19">The sequence shown here is derived from an EMBL/GenBank/DDBJ whole genome shotgun (WGS) entry which is preliminary data.</text>
</comment>
<dbReference type="InterPro" id="IPR011701">
    <property type="entry name" value="MFS"/>
</dbReference>
<dbReference type="Gene3D" id="1.10.10.60">
    <property type="entry name" value="Homeodomain-like"/>
    <property type="match status" value="1"/>
</dbReference>
<feature type="compositionally biased region" description="Polar residues" evidence="16">
    <location>
        <begin position="932"/>
        <end position="950"/>
    </location>
</feature>
<feature type="transmembrane region" description="Helical" evidence="17">
    <location>
        <begin position="343"/>
        <end position="362"/>
    </location>
</feature>
<dbReference type="InterPro" id="IPR015010">
    <property type="entry name" value="TERF2IP_Myb"/>
</dbReference>
<feature type="domain" description="Major facilitator superfamily (MFS) profile" evidence="18">
    <location>
        <begin position="145"/>
        <end position="526"/>
    </location>
</feature>
<evidence type="ECO:0000256" key="14">
    <source>
        <dbReference type="ARBA" id="ARBA00023136"/>
    </source>
</evidence>
<dbReference type="PANTHER" id="PTHR23514:SF3">
    <property type="entry name" value="BYPASS OF STOP CODON PROTEIN 6"/>
    <property type="match status" value="1"/>
</dbReference>
<evidence type="ECO:0000256" key="11">
    <source>
        <dbReference type="ARBA" id="ARBA00022989"/>
    </source>
</evidence>
<feature type="transmembrane region" description="Helical" evidence="17">
    <location>
        <begin position="854"/>
        <end position="873"/>
    </location>
</feature>
<evidence type="ECO:0000256" key="13">
    <source>
        <dbReference type="ARBA" id="ARBA00023128"/>
    </source>
</evidence>
<feature type="transmembrane region" description="Helical" evidence="17">
    <location>
        <begin position="619"/>
        <end position="636"/>
    </location>
</feature>
<evidence type="ECO:0000256" key="16">
    <source>
        <dbReference type="SAM" id="MobiDB-lite"/>
    </source>
</evidence>
<feature type="transmembrane region" description="Helical" evidence="17">
    <location>
        <begin position="502"/>
        <end position="522"/>
    </location>
</feature>
<protein>
    <recommendedName>
        <fullName evidence="5">holocytochrome-c synthase</fullName>
        <ecNumber evidence="5">4.4.1.17</ecNumber>
    </recommendedName>
</protein>
<feature type="transmembrane region" description="Helical" evidence="17">
    <location>
        <begin position="143"/>
        <end position="158"/>
    </location>
</feature>
<keyword evidence="14 17" id="KW-0472">Membrane</keyword>
<feature type="region of interest" description="Disordered" evidence="16">
    <location>
        <begin position="904"/>
        <end position="950"/>
    </location>
</feature>
<dbReference type="SUPFAM" id="SSF103473">
    <property type="entry name" value="MFS general substrate transporter"/>
    <property type="match status" value="3"/>
</dbReference>
<evidence type="ECO:0000313" key="19">
    <source>
        <dbReference type="EMBL" id="CAE6424754.1"/>
    </source>
</evidence>
<proteinExistence type="inferred from homology"/>
<reference evidence="19" key="1">
    <citation type="submission" date="2021-01" db="EMBL/GenBank/DDBJ databases">
        <authorList>
            <person name="Kaushik A."/>
        </authorList>
    </citation>
    <scope>NUCLEOTIDE SEQUENCE</scope>
    <source>
        <strain evidence="19">AG3-T5</strain>
    </source>
</reference>
<dbReference type="GO" id="GO:0004408">
    <property type="term" value="F:holocytochrome-c synthase activity"/>
    <property type="evidence" value="ECO:0007669"/>
    <property type="project" value="UniProtKB-EC"/>
</dbReference>
<keyword evidence="15" id="KW-0456">Lyase</keyword>
<dbReference type="Gene3D" id="1.20.1250.20">
    <property type="entry name" value="MFS general substrate transporter like domains"/>
    <property type="match status" value="2"/>
</dbReference>
<feature type="compositionally biased region" description="Acidic residues" evidence="16">
    <location>
        <begin position="1419"/>
        <end position="1433"/>
    </location>
</feature>
<dbReference type="InterPro" id="IPR051788">
    <property type="entry name" value="MFS_Transporter"/>
</dbReference>
<evidence type="ECO:0000259" key="18">
    <source>
        <dbReference type="PROSITE" id="PS50850"/>
    </source>
</evidence>
<sequence>MLFADDRAQAEPTFCQVVVHYVRPSHRLYFNPRPINCSVSLDFVQPRLRVHLQLCDCRLQMSQTATCQAEVGTLPILDHGLQRSNSHYGTFVGQADNQEYFSDTIPRNLDGQVANSNNPENNLVNLATDSGLRIGNFFIEDKVLYLLGACMGVFAVGLNDTATGANIPSIQEHYNLPYAIVSLVFLAGFGGYLISCMLNSVLQNAIGTRLVLLIAGLLYAGGSLLISFAPPFPFVIAGLGLMGFGGGFYEACLTSVVSHFDNSRFMNILYAFFGLGALVSPFIIGALVKAGISWNMYYWFPLSFALLVILCHAVLFKDYVTPSDHEHHENTEQRSARTNFIQIMRLPITWIGIILIILSFAISDTLSSWLTSYLIDIKGSEPDISRYQLSMFWAGLTCGRIFFSLPFIHVRERLGNTLLLACLGGSIGVLWKVTSPATNWATIAIAGFFLGPNTPAILSIVSARVPPSLKGIVVSITIGLGLVGATLGPLIFGVVVGKVGPGLGILPPVIVLVDLLTTRQVLYPHHQAVRMSQTATCEIELHDALPRLEHGAPFDRNKSLHPHIPNASTETVQYFGGSTQSHHANTSVSAPGLTSSGTVVQANDAVGFRIGNIFIEDKVLYLLGSCMGVFAVGLNDTATGANLPSIQDYYHLPYEVVSLVFLAGFGGYLVSCMLNSVLQHAIGTRNVLLMAGILYGGGSLLISFAPPFPLVIVGLCLMGFGGGFYEACLTSVISHFENSRFMNILYAFFGLGALVSPFVIGALAKAGTAWRWLTSYLIDVKGSGPDISRYQLSMFWAGLTAASACGAIGLLWAVDSAPSNWAAVAVAGFFLGPNTPGILSIISTRVPPSLKGMVVSITIVGATLGPLLFGITVGRIGPGLRVLPPVIIVLASLPELFTMAREHPTIPKASSSQKQVQRFEGESDDDEDMSVTKPSNVATPKKQSSARDTSNLFVKEVDGQEEPIKFHIIDRDVEWDVIVDLQERIKECGGVLVNKRPEEGYTLVDPRTEEGELEIMSHSTQTRRVVSLHFVEESIKRGRLVPLIELNLFIKGDKPVKFHLHNSLPRDEIDRLRDDILLRGGNPDVDISETQVVIHSRQFRDKIIVNRRWRQIELFETSDWLKSCMKMKRFTIAGAGGRLTVPPASRPMPASQPGRKPGAPRTEFTDQDDRCLVAWMAYQFGKNQAGRQGNRPYQLLVQDPNQLWWASRHTWHSWRERYKNKRAHLDPLIIQAVDDREQNKSPERRARQERLPKFPESDEEDSDEQEGVAQEPEPPVARAKPKCAKRKVQNTSDVMDEQSDPEPAKPTDRGAKRVKVGSQPTIKTSASQKAREAPPLPAPSSPPREPSHAPPSPVVPPARVEPVREETPVTRPGEDQEREESQSSTQFENGILDQAVLGGAQEAIARYNAELAQVASNEMESEEGDEEDDDPDVDVVGVTQVGTPPPININRSQSSADEPKTESTGESEQDDEFEETGQTVLDTIEERLSALAVMFGARYSMVEAYYTLGMGKGMDENAAYEFTELQLRANARQEKAWANLTPPSWHPPVPGASTNTAQVPPASLPTSRETSTIPRLDGQKWVYPSEAQFFAAMARKNHSPQAPDMRVIVPIHNAVNERAWNELLAWEAGRGAETCGGVKLVSFKGRPGDRTPKAWFKTLLG</sequence>
<feature type="compositionally biased region" description="Basic and acidic residues" evidence="16">
    <location>
        <begin position="1233"/>
        <end position="1256"/>
    </location>
</feature>
<dbReference type="EMBL" id="CAJMWW010000078">
    <property type="protein sequence ID" value="CAE6424754.1"/>
    <property type="molecule type" value="Genomic_DNA"/>
</dbReference>
<evidence type="ECO:0000256" key="10">
    <source>
        <dbReference type="ARBA" id="ARBA00022792"/>
    </source>
</evidence>
<dbReference type="InterPro" id="IPR009057">
    <property type="entry name" value="Homeodomain-like_sf"/>
</dbReference>
<dbReference type="InterPro" id="IPR000511">
    <property type="entry name" value="Holocyt_c/c1_synthase"/>
</dbReference>
<dbReference type="GO" id="GO:0022857">
    <property type="term" value="F:transmembrane transporter activity"/>
    <property type="evidence" value="ECO:0007669"/>
    <property type="project" value="InterPro"/>
</dbReference>
<keyword evidence="8 17" id="KW-0812">Transmembrane</keyword>
<feature type="transmembrane region" description="Helical" evidence="17">
    <location>
        <begin position="821"/>
        <end position="842"/>
    </location>
</feature>
<dbReference type="Proteomes" id="UP000663841">
    <property type="component" value="Unassembled WGS sequence"/>
</dbReference>
<gene>
    <name evidence="19" type="ORF">RDB_LOCUS51299</name>
</gene>
<evidence type="ECO:0000256" key="5">
    <source>
        <dbReference type="ARBA" id="ARBA00012218"/>
    </source>
</evidence>
<feature type="region of interest" description="Disordered" evidence="16">
    <location>
        <begin position="1414"/>
        <end position="1476"/>
    </location>
</feature>
<keyword evidence="6" id="KW-0813">Transport</keyword>
<dbReference type="CDD" id="cd11655">
    <property type="entry name" value="rap1_myb-like"/>
    <property type="match status" value="1"/>
</dbReference>
<keyword evidence="10" id="KW-0999">Mitochondrion inner membrane</keyword>
<keyword evidence="9" id="KW-0479">Metal-binding</keyword>
<feature type="compositionally biased region" description="Acidic residues" evidence="16">
    <location>
        <begin position="1257"/>
        <end position="1266"/>
    </location>
</feature>
<feature type="transmembrane region" description="Helical" evidence="17">
    <location>
        <begin position="745"/>
        <end position="773"/>
    </location>
</feature>
<comment type="subcellular location">
    <subcellularLocation>
        <location evidence="1">Endomembrane system</location>
        <topology evidence="1">Multi-pass membrane protein</topology>
    </subcellularLocation>
    <subcellularLocation>
        <location evidence="2">Mitochondrion inner membrane</location>
    </subcellularLocation>
</comment>
<feature type="transmembrane region" description="Helical" evidence="17">
    <location>
        <begin position="880"/>
        <end position="900"/>
    </location>
</feature>
<accession>A0A8H2XKT9</accession>
<feature type="compositionally biased region" description="Polar residues" evidence="16">
    <location>
        <begin position="1552"/>
        <end position="1571"/>
    </location>
</feature>
<evidence type="ECO:0000256" key="1">
    <source>
        <dbReference type="ARBA" id="ARBA00004127"/>
    </source>
</evidence>
<dbReference type="Pfam" id="PF01265">
    <property type="entry name" value="Cyto_heme_lyase"/>
    <property type="match status" value="1"/>
</dbReference>
<evidence type="ECO:0000256" key="17">
    <source>
        <dbReference type="SAM" id="Phobius"/>
    </source>
</evidence>
<evidence type="ECO:0000256" key="8">
    <source>
        <dbReference type="ARBA" id="ARBA00022692"/>
    </source>
</evidence>
<feature type="transmembrane region" description="Helical" evidence="17">
    <location>
        <begin position="269"/>
        <end position="292"/>
    </location>
</feature>
<keyword evidence="11 17" id="KW-1133">Transmembrane helix</keyword>
<feature type="region of interest" description="Disordered" evidence="16">
    <location>
        <begin position="1233"/>
        <end position="1394"/>
    </location>
</feature>
<dbReference type="GO" id="GO:0005743">
    <property type="term" value="C:mitochondrial inner membrane"/>
    <property type="evidence" value="ECO:0007669"/>
    <property type="project" value="UniProtKB-SubCell"/>
</dbReference>
<feature type="transmembrane region" description="Helical" evidence="17">
    <location>
        <begin position="473"/>
        <end position="496"/>
    </location>
</feature>
<dbReference type="InterPro" id="IPR036259">
    <property type="entry name" value="MFS_trans_sf"/>
</dbReference>
<evidence type="ECO:0000256" key="15">
    <source>
        <dbReference type="ARBA" id="ARBA00023239"/>
    </source>
</evidence>
<feature type="transmembrane region" description="Helical" evidence="17">
    <location>
        <begin position="210"/>
        <end position="228"/>
    </location>
</feature>
<feature type="transmembrane region" description="Helical" evidence="17">
    <location>
        <begin position="298"/>
        <end position="316"/>
    </location>
</feature>
<comment type="similarity">
    <text evidence="3">Belongs to the cytochrome c-type heme lyase family.</text>
</comment>
<keyword evidence="12" id="KW-0408">Iron</keyword>
<keyword evidence="7" id="KW-0349">Heme</keyword>
<organism evidence="19 20">
    <name type="scientific">Rhizoctonia solani</name>
    <dbReference type="NCBI Taxonomy" id="456999"/>
    <lineage>
        <taxon>Eukaryota</taxon>
        <taxon>Fungi</taxon>
        <taxon>Dikarya</taxon>
        <taxon>Basidiomycota</taxon>
        <taxon>Agaricomycotina</taxon>
        <taxon>Agaricomycetes</taxon>
        <taxon>Cantharellales</taxon>
        <taxon>Ceratobasidiaceae</taxon>
        <taxon>Rhizoctonia</taxon>
    </lineage>
</organism>
<evidence type="ECO:0000256" key="7">
    <source>
        <dbReference type="ARBA" id="ARBA00022617"/>
    </source>
</evidence>
<evidence type="ECO:0000313" key="20">
    <source>
        <dbReference type="Proteomes" id="UP000663841"/>
    </source>
</evidence>
<feature type="compositionally biased region" description="Acidic residues" evidence="16">
    <location>
        <begin position="1465"/>
        <end position="1475"/>
    </location>
</feature>
<dbReference type="Pfam" id="PF07690">
    <property type="entry name" value="MFS_1"/>
    <property type="match status" value="2"/>
</dbReference>
<dbReference type="SUPFAM" id="SSF46689">
    <property type="entry name" value="Homeodomain-like"/>
    <property type="match status" value="1"/>
</dbReference>
<evidence type="ECO:0000256" key="2">
    <source>
        <dbReference type="ARBA" id="ARBA00004273"/>
    </source>
</evidence>
<evidence type="ECO:0000256" key="4">
    <source>
        <dbReference type="ARBA" id="ARBA00008335"/>
    </source>
</evidence>
<feature type="transmembrane region" description="Helical" evidence="17">
    <location>
        <begin position="417"/>
        <end position="434"/>
    </location>
</feature>
<name>A0A8H2XKT9_9AGAM</name>
<feature type="region of interest" description="Disordered" evidence="16">
    <location>
        <begin position="1544"/>
        <end position="1571"/>
    </location>
</feature>
<feature type="compositionally biased region" description="Basic residues" evidence="16">
    <location>
        <begin position="1279"/>
        <end position="1288"/>
    </location>
</feature>
<feature type="transmembrane region" description="Helical" evidence="17">
    <location>
        <begin position="234"/>
        <end position="257"/>
    </location>
</feature>
<feature type="transmembrane region" description="Helical" evidence="17">
    <location>
        <begin position="711"/>
        <end position="733"/>
    </location>
</feature>
<feature type="transmembrane region" description="Helical" evidence="17">
    <location>
        <begin position="793"/>
        <end position="814"/>
    </location>
</feature>
<keyword evidence="13" id="KW-0496">Mitochondrion</keyword>
<dbReference type="GO" id="GO:0012505">
    <property type="term" value="C:endomembrane system"/>
    <property type="evidence" value="ECO:0007669"/>
    <property type="project" value="UniProtKB-SubCell"/>
</dbReference>
<dbReference type="InterPro" id="IPR020846">
    <property type="entry name" value="MFS_dom"/>
</dbReference>
<feature type="transmembrane region" description="Helical" evidence="17">
    <location>
        <begin position="178"/>
        <end position="198"/>
    </location>
</feature>
<feature type="transmembrane region" description="Helical" evidence="17">
    <location>
        <begin position="656"/>
        <end position="675"/>
    </location>
</feature>
<evidence type="ECO:0000256" key="9">
    <source>
        <dbReference type="ARBA" id="ARBA00022723"/>
    </source>
</evidence>
<feature type="compositionally biased region" description="Pro residues" evidence="16">
    <location>
        <begin position="1334"/>
        <end position="1356"/>
    </location>
</feature>
<feature type="transmembrane region" description="Helical" evidence="17">
    <location>
        <begin position="687"/>
        <end position="705"/>
    </location>
</feature>
<feature type="transmembrane region" description="Helical" evidence="17">
    <location>
        <begin position="391"/>
        <end position="410"/>
    </location>
</feature>
<dbReference type="EC" id="4.4.1.17" evidence="5"/>
<feature type="compositionally biased region" description="Polar residues" evidence="16">
    <location>
        <begin position="1318"/>
        <end position="1328"/>
    </location>
</feature>